<feature type="transmembrane region" description="Helical" evidence="1">
    <location>
        <begin position="20"/>
        <end position="47"/>
    </location>
</feature>
<keyword evidence="1" id="KW-0472">Membrane</keyword>
<evidence type="ECO:0000256" key="1">
    <source>
        <dbReference type="SAM" id="Phobius"/>
    </source>
</evidence>
<dbReference type="Proteomes" id="UP001161064">
    <property type="component" value="Unassembled WGS sequence"/>
</dbReference>
<proteinExistence type="predicted"/>
<keyword evidence="1" id="KW-1133">Transmembrane helix</keyword>
<organism evidence="2 3">
    <name type="scientific">Candidatus Phycosocius spiralis</name>
    <dbReference type="NCBI Taxonomy" id="2815099"/>
    <lineage>
        <taxon>Bacteria</taxon>
        <taxon>Pseudomonadati</taxon>
        <taxon>Pseudomonadota</taxon>
        <taxon>Alphaproteobacteria</taxon>
        <taxon>Caulobacterales</taxon>
        <taxon>Caulobacterales incertae sedis</taxon>
        <taxon>Candidatus Phycosocius</taxon>
    </lineage>
</organism>
<comment type="caution">
    <text evidence="2">The sequence shown here is derived from an EMBL/GenBank/DDBJ whole genome shotgun (WGS) entry which is preliminary data.</text>
</comment>
<gene>
    <name evidence="2" type="ORF">PsB1_0118</name>
</gene>
<evidence type="ECO:0000313" key="2">
    <source>
        <dbReference type="EMBL" id="GIU65964.1"/>
    </source>
</evidence>
<sequence length="97" mass="10231">MMADVGDEDLLQTGQDRTGFFYALVTLIGKAVSAVAVGVTYIGLGLIGFDSNLGTQNSSLALTGLTFLFIGVPIIVSLIGTALLLCYLIDFNRTIKL</sequence>
<reference evidence="2" key="2">
    <citation type="journal article" date="2023" name="ISME Commun">
        <title>Characterization of a bloom-associated alphaproteobacterial lineage, 'Candidatus Phycosocius': insights into freshwater algal-bacterial interactions.</title>
        <authorList>
            <person name="Tanabe Y."/>
            <person name="Yamaguchi H."/>
            <person name="Yoshida M."/>
            <person name="Kai A."/>
            <person name="Okazaki Y."/>
        </authorList>
    </citation>
    <scope>NUCLEOTIDE SEQUENCE</scope>
    <source>
        <strain evidence="2">BOTRYCO-1</strain>
    </source>
</reference>
<name>A0ABQ4PSR4_9PROT</name>
<protein>
    <submittedName>
        <fullName evidence="2">Uncharacterized protein</fullName>
    </submittedName>
</protein>
<keyword evidence="3" id="KW-1185">Reference proteome</keyword>
<dbReference type="EMBL" id="BPFZ01000001">
    <property type="protein sequence ID" value="GIU65964.1"/>
    <property type="molecule type" value="Genomic_DNA"/>
</dbReference>
<evidence type="ECO:0000313" key="3">
    <source>
        <dbReference type="Proteomes" id="UP001161064"/>
    </source>
</evidence>
<reference evidence="2" key="1">
    <citation type="submission" date="2021-05" db="EMBL/GenBank/DDBJ databases">
        <authorList>
            <person name="Tanabe Y."/>
        </authorList>
    </citation>
    <scope>NUCLEOTIDE SEQUENCE</scope>
    <source>
        <strain evidence="2">BOTRYCO-1</strain>
    </source>
</reference>
<keyword evidence="1" id="KW-0812">Transmembrane</keyword>
<dbReference type="Pfam" id="PF13347">
    <property type="entry name" value="MFS_2"/>
    <property type="match status" value="1"/>
</dbReference>
<accession>A0ABQ4PSR4</accession>
<feature type="transmembrane region" description="Helical" evidence="1">
    <location>
        <begin position="67"/>
        <end position="89"/>
    </location>
</feature>